<dbReference type="SUPFAM" id="SSF109854">
    <property type="entry name" value="DinB/YfiT-like putative metalloenzymes"/>
    <property type="match status" value="1"/>
</dbReference>
<dbReference type="InterPro" id="IPR024775">
    <property type="entry name" value="DinB-like"/>
</dbReference>
<dbReference type="Pfam" id="PF12867">
    <property type="entry name" value="DinB_2"/>
    <property type="match status" value="1"/>
</dbReference>
<accession>A0A6J6RSH3</accession>
<evidence type="ECO:0000313" key="6">
    <source>
        <dbReference type="EMBL" id="CAB5152178.1"/>
    </source>
</evidence>
<dbReference type="EMBL" id="CAEZYO010000009">
    <property type="protein sequence ID" value="CAB4725406.1"/>
    <property type="molecule type" value="Genomic_DNA"/>
</dbReference>
<dbReference type="EMBL" id="CAFBRY010000045">
    <property type="protein sequence ID" value="CAB5152178.1"/>
    <property type="molecule type" value="Genomic_DNA"/>
</dbReference>
<dbReference type="InterPro" id="IPR034660">
    <property type="entry name" value="DinB/YfiT-like"/>
</dbReference>
<evidence type="ECO:0000313" key="3">
    <source>
        <dbReference type="EMBL" id="CAB4725406.1"/>
    </source>
</evidence>
<dbReference type="EMBL" id="CAESAH010000040">
    <property type="protein sequence ID" value="CAB4342529.1"/>
    <property type="molecule type" value="Genomic_DNA"/>
</dbReference>
<feature type="domain" description="DinB-like" evidence="1">
    <location>
        <begin position="30"/>
        <end position="144"/>
    </location>
</feature>
<evidence type="ECO:0000313" key="4">
    <source>
        <dbReference type="EMBL" id="CAB4829014.1"/>
    </source>
</evidence>
<proteinExistence type="predicted"/>
<name>A0A6J6RSH3_9ZZZZ</name>
<gene>
    <name evidence="3" type="ORF">UFOPK2731_00486</name>
    <name evidence="4" type="ORF">UFOPK3161_01136</name>
    <name evidence="5" type="ORF">UFOPK3288_01194</name>
    <name evidence="2" type="ORF">UFOPK3962_01122</name>
    <name evidence="6" type="ORF">UFOPK4427_01163</name>
</gene>
<dbReference type="EMBL" id="CAFABC010000039">
    <property type="protein sequence ID" value="CAB4829014.1"/>
    <property type="molecule type" value="Genomic_DNA"/>
</dbReference>
<evidence type="ECO:0000313" key="5">
    <source>
        <dbReference type="EMBL" id="CAB4855421.1"/>
    </source>
</evidence>
<sequence>MPTFENQVEALIQSAHAICESAQNCNWGGQGWGPVIILGHVLDVDNEVWMPRFEMMRVAMNNKALIPQLSWWEPDAAETEKKYEAISLDTAKANLLVSRNSMQNYLVGLSETERRAAAQHKTFGTITIESMLQVILDHDEEHRASLN</sequence>
<reference evidence="3" key="1">
    <citation type="submission" date="2020-05" db="EMBL/GenBank/DDBJ databases">
        <authorList>
            <person name="Chiriac C."/>
            <person name="Salcher M."/>
            <person name="Ghai R."/>
            <person name="Kavagutti S V."/>
        </authorList>
    </citation>
    <scope>NUCLEOTIDE SEQUENCE</scope>
</reference>
<dbReference type="AlphaFoldDB" id="A0A6J6RSH3"/>
<dbReference type="Gene3D" id="1.20.120.450">
    <property type="entry name" value="dinb family like domain"/>
    <property type="match status" value="1"/>
</dbReference>
<organism evidence="3">
    <name type="scientific">freshwater metagenome</name>
    <dbReference type="NCBI Taxonomy" id="449393"/>
    <lineage>
        <taxon>unclassified sequences</taxon>
        <taxon>metagenomes</taxon>
        <taxon>ecological metagenomes</taxon>
    </lineage>
</organism>
<protein>
    <submittedName>
        <fullName evidence="3">Unannotated protein</fullName>
    </submittedName>
</protein>
<evidence type="ECO:0000259" key="1">
    <source>
        <dbReference type="Pfam" id="PF12867"/>
    </source>
</evidence>
<evidence type="ECO:0000313" key="2">
    <source>
        <dbReference type="EMBL" id="CAB4342529.1"/>
    </source>
</evidence>
<dbReference type="EMBL" id="CAFBLC010000047">
    <property type="protein sequence ID" value="CAB4855421.1"/>
    <property type="molecule type" value="Genomic_DNA"/>
</dbReference>